<evidence type="ECO:0000259" key="9">
    <source>
        <dbReference type="PROSITE" id="PS50928"/>
    </source>
</evidence>
<name>A0ABQ6LSZ8_9RHOB</name>
<evidence type="ECO:0000256" key="5">
    <source>
        <dbReference type="ARBA" id="ARBA00022692"/>
    </source>
</evidence>
<accession>A0ABQ6LSZ8</accession>
<dbReference type="InterPro" id="IPR000515">
    <property type="entry name" value="MetI-like"/>
</dbReference>
<evidence type="ECO:0000256" key="2">
    <source>
        <dbReference type="ARBA" id="ARBA00010072"/>
    </source>
</evidence>
<keyword evidence="7 8" id="KW-0472">Membrane</keyword>
<dbReference type="InterPro" id="IPR010065">
    <property type="entry name" value="AA_ABC_transptr_permease_3TM"/>
</dbReference>
<keyword evidence="4" id="KW-1003">Cell membrane</keyword>
<feature type="transmembrane region" description="Helical" evidence="8">
    <location>
        <begin position="337"/>
        <end position="359"/>
    </location>
</feature>
<evidence type="ECO:0000256" key="8">
    <source>
        <dbReference type="RuleBase" id="RU363032"/>
    </source>
</evidence>
<dbReference type="NCBIfam" id="TIGR01726">
    <property type="entry name" value="HEQRo_perm_3TM"/>
    <property type="match status" value="1"/>
</dbReference>
<evidence type="ECO:0000256" key="1">
    <source>
        <dbReference type="ARBA" id="ARBA00004429"/>
    </source>
</evidence>
<feature type="transmembrane region" description="Helical" evidence="8">
    <location>
        <begin position="131"/>
        <end position="151"/>
    </location>
</feature>
<dbReference type="EMBL" id="BSYI01000054">
    <property type="protein sequence ID" value="GMG85196.1"/>
    <property type="molecule type" value="Genomic_DNA"/>
</dbReference>
<feature type="transmembrane region" description="Helical" evidence="8">
    <location>
        <begin position="207"/>
        <end position="225"/>
    </location>
</feature>
<comment type="similarity">
    <text evidence="2">Belongs to the binding-protein-dependent transport system permease family. HisMQ subfamily.</text>
</comment>
<dbReference type="InterPro" id="IPR035906">
    <property type="entry name" value="MetI-like_sf"/>
</dbReference>
<dbReference type="Gene3D" id="1.10.3720.10">
    <property type="entry name" value="MetI-like"/>
    <property type="match status" value="1"/>
</dbReference>
<keyword evidence="3 8" id="KW-0813">Transport</keyword>
<evidence type="ECO:0000313" key="10">
    <source>
        <dbReference type="EMBL" id="GMG85196.1"/>
    </source>
</evidence>
<comment type="subcellular location">
    <subcellularLocation>
        <location evidence="1">Cell inner membrane</location>
        <topology evidence="1">Multi-pass membrane protein</topology>
    </subcellularLocation>
    <subcellularLocation>
        <location evidence="8">Cell membrane</location>
        <topology evidence="8">Multi-pass membrane protein</topology>
    </subcellularLocation>
</comment>
<keyword evidence="6 8" id="KW-1133">Transmembrane helix</keyword>
<evidence type="ECO:0000256" key="6">
    <source>
        <dbReference type="ARBA" id="ARBA00022989"/>
    </source>
</evidence>
<dbReference type="InterPro" id="IPR043429">
    <property type="entry name" value="ArtM/GltK/GlnP/TcyL/YhdX-like"/>
</dbReference>
<dbReference type="PROSITE" id="PS50928">
    <property type="entry name" value="ABC_TM1"/>
    <property type="match status" value="1"/>
</dbReference>
<keyword evidence="5 8" id="KW-0812">Transmembrane</keyword>
<protein>
    <submittedName>
        <fullName evidence="10">Amino acid ABC transporter permease</fullName>
    </submittedName>
</protein>
<dbReference type="PANTHER" id="PTHR30614">
    <property type="entry name" value="MEMBRANE COMPONENT OF AMINO ACID ABC TRANSPORTER"/>
    <property type="match status" value="1"/>
</dbReference>
<evidence type="ECO:0000313" key="11">
    <source>
        <dbReference type="Proteomes" id="UP001239909"/>
    </source>
</evidence>
<evidence type="ECO:0000256" key="4">
    <source>
        <dbReference type="ARBA" id="ARBA00022475"/>
    </source>
</evidence>
<feature type="transmembrane region" description="Helical" evidence="8">
    <location>
        <begin position="39"/>
        <end position="62"/>
    </location>
</feature>
<organism evidence="10 11">
    <name type="scientific">Paralimibaculum aggregatum</name>
    <dbReference type="NCBI Taxonomy" id="3036245"/>
    <lineage>
        <taxon>Bacteria</taxon>
        <taxon>Pseudomonadati</taxon>
        <taxon>Pseudomonadota</taxon>
        <taxon>Alphaproteobacteria</taxon>
        <taxon>Rhodobacterales</taxon>
        <taxon>Paracoccaceae</taxon>
        <taxon>Paralimibaculum</taxon>
    </lineage>
</organism>
<dbReference type="RefSeq" id="WP_285674468.1">
    <property type="nucleotide sequence ID" value="NZ_BSYI01000054.1"/>
</dbReference>
<feature type="transmembrane region" description="Helical" evidence="8">
    <location>
        <begin position="163"/>
        <end position="186"/>
    </location>
</feature>
<keyword evidence="11" id="KW-1185">Reference proteome</keyword>
<proteinExistence type="inferred from homology"/>
<dbReference type="SUPFAM" id="SSF161098">
    <property type="entry name" value="MetI-like"/>
    <property type="match status" value="1"/>
</dbReference>
<dbReference type="CDD" id="cd06261">
    <property type="entry name" value="TM_PBP2"/>
    <property type="match status" value="1"/>
</dbReference>
<evidence type="ECO:0000256" key="3">
    <source>
        <dbReference type="ARBA" id="ARBA00022448"/>
    </source>
</evidence>
<evidence type="ECO:0000256" key="7">
    <source>
        <dbReference type="ARBA" id="ARBA00023136"/>
    </source>
</evidence>
<feature type="transmembrane region" description="Helical" evidence="8">
    <location>
        <begin position="275"/>
        <end position="296"/>
    </location>
</feature>
<dbReference type="PANTHER" id="PTHR30614:SF41">
    <property type="entry name" value="INNER MEMBRANE AMINO-ACID ABC TRANSPORTER PERMEASE PROTEIN YHDY"/>
    <property type="match status" value="1"/>
</dbReference>
<sequence length="371" mass="41220">MSKAIHWCGTVVPPRAAPRRDATVWTRLRNALFRTPMQGAITLVLALLLAGFAPGLVEWALIDAVWLPSDPAACTEPGAGACWAVVSEKYRVMLFGAFPYSEHWRALLAMLLIVAGFVYSAFPRHWRARLAAIWLGLLALVLWLMLGGFGLRPLSTSDWGGLPLTLILFAGTVTFGMPLSLFLALGRESQLPAFRWICIGMIELFRGLPLLVVLFLASLLIPLFLGDGMTIDKFVRALVGMVLFFGAYASEIIRGGLQALPRGQYESARALGLTYWPMMITVILPQALRIVVPALVNDIIRAFKNTSFVAVIGLFDFLGATKAALEDPLWVRYSLEAYLFLIAVYFAFCWTMSRYASWVERRLDISKRRGE</sequence>
<gene>
    <name evidence="10" type="ORF">LNKW23_44120</name>
</gene>
<dbReference type="Pfam" id="PF00528">
    <property type="entry name" value="BPD_transp_1"/>
    <property type="match status" value="1"/>
</dbReference>
<feature type="transmembrane region" description="Helical" evidence="8">
    <location>
        <begin position="103"/>
        <end position="122"/>
    </location>
</feature>
<comment type="caution">
    <text evidence="10">The sequence shown here is derived from an EMBL/GenBank/DDBJ whole genome shotgun (WGS) entry which is preliminary data.</text>
</comment>
<reference evidence="10 11" key="1">
    <citation type="submission" date="2023-04" db="EMBL/GenBank/DDBJ databases">
        <title>Marinoamorphus aggregata gen. nov., sp. Nov., isolate from tissue of brittle star Ophioplocus japonicus.</title>
        <authorList>
            <person name="Kawano K."/>
            <person name="Sawayama S."/>
            <person name="Nakagawa S."/>
        </authorList>
    </citation>
    <scope>NUCLEOTIDE SEQUENCE [LARGE SCALE GENOMIC DNA]</scope>
    <source>
        <strain evidence="10 11">NKW23</strain>
    </source>
</reference>
<dbReference type="Proteomes" id="UP001239909">
    <property type="component" value="Unassembled WGS sequence"/>
</dbReference>
<feature type="domain" description="ABC transmembrane type-1" evidence="9">
    <location>
        <begin position="162"/>
        <end position="350"/>
    </location>
</feature>